<accession>A0AAV4R4V3</accession>
<keyword evidence="2" id="KW-1185">Reference proteome</keyword>
<organism evidence="1 2">
    <name type="scientific">Caerostris extrusa</name>
    <name type="common">Bark spider</name>
    <name type="synonym">Caerostris bankana</name>
    <dbReference type="NCBI Taxonomy" id="172846"/>
    <lineage>
        <taxon>Eukaryota</taxon>
        <taxon>Metazoa</taxon>
        <taxon>Ecdysozoa</taxon>
        <taxon>Arthropoda</taxon>
        <taxon>Chelicerata</taxon>
        <taxon>Arachnida</taxon>
        <taxon>Araneae</taxon>
        <taxon>Araneomorphae</taxon>
        <taxon>Entelegynae</taxon>
        <taxon>Araneoidea</taxon>
        <taxon>Araneidae</taxon>
        <taxon>Caerostris</taxon>
    </lineage>
</organism>
<evidence type="ECO:0000313" key="1">
    <source>
        <dbReference type="EMBL" id="GIY15636.1"/>
    </source>
</evidence>
<evidence type="ECO:0000313" key="2">
    <source>
        <dbReference type="Proteomes" id="UP001054945"/>
    </source>
</evidence>
<reference evidence="1 2" key="1">
    <citation type="submission" date="2021-06" db="EMBL/GenBank/DDBJ databases">
        <title>Caerostris extrusa draft genome.</title>
        <authorList>
            <person name="Kono N."/>
            <person name="Arakawa K."/>
        </authorList>
    </citation>
    <scope>NUCLEOTIDE SEQUENCE [LARGE SCALE GENOMIC DNA]</scope>
</reference>
<dbReference type="Proteomes" id="UP001054945">
    <property type="component" value="Unassembled WGS sequence"/>
</dbReference>
<comment type="caution">
    <text evidence="1">The sequence shown here is derived from an EMBL/GenBank/DDBJ whole genome shotgun (WGS) entry which is preliminary data.</text>
</comment>
<dbReference type="AlphaFoldDB" id="A0AAV4R4V3"/>
<sequence length="83" mass="9717">MSNKHLSRFPLRLAGRHRSPKNDVIYKQACMKSHPTEREVRCRRRRCSQISLDAHLLLRGKSFNCILPRVNERICKKKSSTDG</sequence>
<protein>
    <submittedName>
        <fullName evidence="1">Uncharacterized protein</fullName>
    </submittedName>
</protein>
<gene>
    <name evidence="1" type="ORF">CEXT_756051</name>
</gene>
<name>A0AAV4R4V3_CAEEX</name>
<dbReference type="EMBL" id="BPLR01007255">
    <property type="protein sequence ID" value="GIY15636.1"/>
    <property type="molecule type" value="Genomic_DNA"/>
</dbReference>
<proteinExistence type="predicted"/>